<proteinExistence type="predicted"/>
<gene>
    <name evidence="1" type="ORF">L1987_75525</name>
</gene>
<reference evidence="1 2" key="2">
    <citation type="journal article" date="2022" name="Mol. Ecol. Resour.">
        <title>The genomes of chicory, endive, great burdock and yacon provide insights into Asteraceae paleo-polyploidization history and plant inulin production.</title>
        <authorList>
            <person name="Fan W."/>
            <person name="Wang S."/>
            <person name="Wang H."/>
            <person name="Wang A."/>
            <person name="Jiang F."/>
            <person name="Liu H."/>
            <person name="Zhao H."/>
            <person name="Xu D."/>
            <person name="Zhang Y."/>
        </authorList>
    </citation>
    <scope>NUCLEOTIDE SEQUENCE [LARGE SCALE GENOMIC DNA]</scope>
    <source>
        <strain evidence="2">cv. Yunnan</strain>
        <tissue evidence="1">Leaves</tissue>
    </source>
</reference>
<name>A0ACB9A5S3_9ASTR</name>
<organism evidence="1 2">
    <name type="scientific">Smallanthus sonchifolius</name>
    <dbReference type="NCBI Taxonomy" id="185202"/>
    <lineage>
        <taxon>Eukaryota</taxon>
        <taxon>Viridiplantae</taxon>
        <taxon>Streptophyta</taxon>
        <taxon>Embryophyta</taxon>
        <taxon>Tracheophyta</taxon>
        <taxon>Spermatophyta</taxon>
        <taxon>Magnoliopsida</taxon>
        <taxon>eudicotyledons</taxon>
        <taxon>Gunneridae</taxon>
        <taxon>Pentapetalae</taxon>
        <taxon>asterids</taxon>
        <taxon>campanulids</taxon>
        <taxon>Asterales</taxon>
        <taxon>Asteraceae</taxon>
        <taxon>Asteroideae</taxon>
        <taxon>Heliantheae alliance</taxon>
        <taxon>Millerieae</taxon>
        <taxon>Smallanthus</taxon>
    </lineage>
</organism>
<comment type="caution">
    <text evidence="1">The sequence shown here is derived from an EMBL/GenBank/DDBJ whole genome shotgun (WGS) entry which is preliminary data.</text>
</comment>
<protein>
    <submittedName>
        <fullName evidence="1">Uncharacterized protein</fullName>
    </submittedName>
</protein>
<evidence type="ECO:0000313" key="1">
    <source>
        <dbReference type="EMBL" id="KAI3705290.1"/>
    </source>
</evidence>
<dbReference type="Proteomes" id="UP001056120">
    <property type="component" value="Linkage Group LG25"/>
</dbReference>
<sequence>MENQLRTLAVNPKVFNHGSRNLFRVFIEDLTLLETIPSSLGNCKKLIREKESKRWSKRDMITAQLELKEPLDDEHKKSTDLMFGEGLNLHNYAKKAMGDSALEIVDPVLLKDDRMIGLRTNEDETIGYMNRETCLRLLLEL</sequence>
<dbReference type="EMBL" id="CM042042">
    <property type="protein sequence ID" value="KAI3705290.1"/>
    <property type="molecule type" value="Genomic_DNA"/>
</dbReference>
<keyword evidence="2" id="KW-1185">Reference proteome</keyword>
<evidence type="ECO:0000313" key="2">
    <source>
        <dbReference type="Proteomes" id="UP001056120"/>
    </source>
</evidence>
<accession>A0ACB9A5S3</accession>
<reference evidence="2" key="1">
    <citation type="journal article" date="2022" name="Mol. Ecol. Resour.">
        <title>The genomes of chicory, endive, great burdock and yacon provide insights into Asteraceae palaeo-polyploidization history and plant inulin production.</title>
        <authorList>
            <person name="Fan W."/>
            <person name="Wang S."/>
            <person name="Wang H."/>
            <person name="Wang A."/>
            <person name="Jiang F."/>
            <person name="Liu H."/>
            <person name="Zhao H."/>
            <person name="Xu D."/>
            <person name="Zhang Y."/>
        </authorList>
    </citation>
    <scope>NUCLEOTIDE SEQUENCE [LARGE SCALE GENOMIC DNA]</scope>
    <source>
        <strain evidence="2">cv. Yunnan</strain>
    </source>
</reference>